<keyword evidence="4 12" id="KW-0645">Protease</keyword>
<comment type="subcellular location">
    <subcellularLocation>
        <location evidence="1">Secreted</location>
    </subcellularLocation>
</comment>
<accession>A0A182MU69</accession>
<evidence type="ECO:0000256" key="12">
    <source>
        <dbReference type="RuleBase" id="RU363034"/>
    </source>
</evidence>
<dbReference type="GO" id="GO:0045087">
    <property type="term" value="P:innate immune response"/>
    <property type="evidence" value="ECO:0007669"/>
    <property type="project" value="UniProtKB-KW"/>
</dbReference>
<dbReference type="SUPFAM" id="SSF50494">
    <property type="entry name" value="Trypsin-like serine proteases"/>
    <property type="match status" value="1"/>
</dbReference>
<evidence type="ECO:0000256" key="11">
    <source>
        <dbReference type="ARBA" id="ARBA00024195"/>
    </source>
</evidence>
<reference evidence="15" key="2">
    <citation type="submission" date="2020-05" db="UniProtKB">
        <authorList>
            <consortium name="EnsemblMetazoa"/>
        </authorList>
    </citation>
    <scope>IDENTIFICATION</scope>
    <source>
        <strain evidence="15">A-37</strain>
    </source>
</reference>
<feature type="domain" description="Peptidase S1" evidence="14">
    <location>
        <begin position="61"/>
        <end position="302"/>
    </location>
</feature>
<keyword evidence="7 12" id="KW-0720">Serine protease</keyword>
<dbReference type="PROSITE" id="PS00135">
    <property type="entry name" value="TRYPSIN_SER"/>
    <property type="match status" value="1"/>
</dbReference>
<keyword evidence="2" id="KW-0964">Secreted</keyword>
<evidence type="ECO:0000256" key="7">
    <source>
        <dbReference type="ARBA" id="ARBA00022825"/>
    </source>
</evidence>
<keyword evidence="5 13" id="KW-0732">Signal</keyword>
<dbReference type="InterPro" id="IPR001254">
    <property type="entry name" value="Trypsin_dom"/>
</dbReference>
<keyword evidence="9" id="KW-1015">Disulfide bond</keyword>
<keyword evidence="8" id="KW-0391">Immunity</keyword>
<evidence type="ECO:0000313" key="16">
    <source>
        <dbReference type="Proteomes" id="UP000075883"/>
    </source>
</evidence>
<dbReference type="InterPro" id="IPR043504">
    <property type="entry name" value="Peptidase_S1_PA_chymotrypsin"/>
</dbReference>
<dbReference type="FunFam" id="2.40.10.10:FF:000034">
    <property type="entry name" value="Eupolytin"/>
    <property type="match status" value="1"/>
</dbReference>
<feature type="chain" id="PRO_5008128928" description="Peptidase S1 domain-containing protein" evidence="13">
    <location>
        <begin position="22"/>
        <end position="307"/>
    </location>
</feature>
<evidence type="ECO:0000313" key="15">
    <source>
        <dbReference type="EnsemblMetazoa" id="ACUA026323-PA"/>
    </source>
</evidence>
<dbReference type="InterPro" id="IPR051487">
    <property type="entry name" value="Ser/Thr_Proteases_Immune/Dev"/>
</dbReference>
<dbReference type="VEuPathDB" id="VectorBase:ACUA026323"/>
<evidence type="ECO:0000256" key="5">
    <source>
        <dbReference type="ARBA" id="ARBA00022729"/>
    </source>
</evidence>
<dbReference type="GO" id="GO:0004252">
    <property type="term" value="F:serine-type endopeptidase activity"/>
    <property type="evidence" value="ECO:0007669"/>
    <property type="project" value="InterPro"/>
</dbReference>
<dbReference type="Proteomes" id="UP000075883">
    <property type="component" value="Unassembled WGS sequence"/>
</dbReference>
<evidence type="ECO:0000256" key="8">
    <source>
        <dbReference type="ARBA" id="ARBA00022859"/>
    </source>
</evidence>
<reference evidence="16" key="1">
    <citation type="submission" date="2013-09" db="EMBL/GenBank/DDBJ databases">
        <title>The Genome Sequence of Anopheles culicifacies species A.</title>
        <authorList>
            <consortium name="The Broad Institute Genomics Platform"/>
            <person name="Neafsey D.E."/>
            <person name="Besansky N."/>
            <person name="Howell P."/>
            <person name="Walton C."/>
            <person name="Young S.K."/>
            <person name="Zeng Q."/>
            <person name="Gargeya S."/>
            <person name="Fitzgerald M."/>
            <person name="Haas B."/>
            <person name="Abouelleil A."/>
            <person name="Allen A.W."/>
            <person name="Alvarado L."/>
            <person name="Arachchi H.M."/>
            <person name="Berlin A.M."/>
            <person name="Chapman S.B."/>
            <person name="Gainer-Dewar J."/>
            <person name="Goldberg J."/>
            <person name="Griggs A."/>
            <person name="Gujja S."/>
            <person name="Hansen M."/>
            <person name="Howarth C."/>
            <person name="Imamovic A."/>
            <person name="Ireland A."/>
            <person name="Larimer J."/>
            <person name="McCowan C."/>
            <person name="Murphy C."/>
            <person name="Pearson M."/>
            <person name="Poon T.W."/>
            <person name="Priest M."/>
            <person name="Roberts A."/>
            <person name="Saif S."/>
            <person name="Shea T."/>
            <person name="Sisk P."/>
            <person name="Sykes S."/>
            <person name="Wortman J."/>
            <person name="Nusbaum C."/>
            <person name="Birren B."/>
        </authorList>
    </citation>
    <scope>NUCLEOTIDE SEQUENCE [LARGE SCALE GENOMIC DNA]</scope>
    <source>
        <strain evidence="16">A-37</strain>
    </source>
</reference>
<evidence type="ECO:0000256" key="10">
    <source>
        <dbReference type="ARBA" id="ARBA00023180"/>
    </source>
</evidence>
<dbReference type="SMART" id="SM00020">
    <property type="entry name" value="Tryp_SPc"/>
    <property type="match status" value="1"/>
</dbReference>
<dbReference type="InterPro" id="IPR001314">
    <property type="entry name" value="Peptidase_S1A"/>
</dbReference>
<dbReference type="Pfam" id="PF00089">
    <property type="entry name" value="Trypsin"/>
    <property type="match status" value="1"/>
</dbReference>
<evidence type="ECO:0000256" key="1">
    <source>
        <dbReference type="ARBA" id="ARBA00004613"/>
    </source>
</evidence>
<dbReference type="AlphaFoldDB" id="A0A182MU69"/>
<dbReference type="InterPro" id="IPR033116">
    <property type="entry name" value="TRYPSIN_SER"/>
</dbReference>
<evidence type="ECO:0000259" key="14">
    <source>
        <dbReference type="PROSITE" id="PS50240"/>
    </source>
</evidence>
<keyword evidence="3" id="KW-0399">Innate immunity</keyword>
<dbReference type="GO" id="GO:0005576">
    <property type="term" value="C:extracellular region"/>
    <property type="evidence" value="ECO:0007669"/>
    <property type="project" value="UniProtKB-SubCell"/>
</dbReference>
<keyword evidence="6 12" id="KW-0378">Hydrolase</keyword>
<proteinExistence type="inferred from homology"/>
<evidence type="ECO:0000256" key="6">
    <source>
        <dbReference type="ARBA" id="ARBA00022801"/>
    </source>
</evidence>
<dbReference type="InterPro" id="IPR009003">
    <property type="entry name" value="Peptidase_S1_PA"/>
</dbReference>
<comment type="similarity">
    <text evidence="11">Belongs to the peptidase S1 family. CLIP subfamily.</text>
</comment>
<dbReference type="PANTHER" id="PTHR24256">
    <property type="entry name" value="TRYPTASE-RELATED"/>
    <property type="match status" value="1"/>
</dbReference>
<keyword evidence="16" id="KW-1185">Reference proteome</keyword>
<evidence type="ECO:0000256" key="3">
    <source>
        <dbReference type="ARBA" id="ARBA00022588"/>
    </source>
</evidence>
<organism evidence="15 16">
    <name type="scientific">Anopheles culicifacies</name>
    <dbReference type="NCBI Taxonomy" id="139723"/>
    <lineage>
        <taxon>Eukaryota</taxon>
        <taxon>Metazoa</taxon>
        <taxon>Ecdysozoa</taxon>
        <taxon>Arthropoda</taxon>
        <taxon>Hexapoda</taxon>
        <taxon>Insecta</taxon>
        <taxon>Pterygota</taxon>
        <taxon>Neoptera</taxon>
        <taxon>Endopterygota</taxon>
        <taxon>Diptera</taxon>
        <taxon>Nematocera</taxon>
        <taxon>Culicoidea</taxon>
        <taxon>Culicidae</taxon>
        <taxon>Anophelinae</taxon>
        <taxon>Anopheles</taxon>
        <taxon>culicifacies species complex</taxon>
    </lineage>
</organism>
<dbReference type="PROSITE" id="PS00134">
    <property type="entry name" value="TRYPSIN_HIS"/>
    <property type="match status" value="1"/>
</dbReference>
<dbReference type="GO" id="GO:0006508">
    <property type="term" value="P:proteolysis"/>
    <property type="evidence" value="ECO:0007669"/>
    <property type="project" value="UniProtKB-KW"/>
</dbReference>
<dbReference type="CDD" id="cd00190">
    <property type="entry name" value="Tryp_SPc"/>
    <property type="match status" value="1"/>
</dbReference>
<dbReference type="EnsemblMetazoa" id="ACUA026323-RA">
    <property type="protein sequence ID" value="ACUA026323-PA"/>
    <property type="gene ID" value="ACUA026323"/>
</dbReference>
<evidence type="ECO:0000256" key="4">
    <source>
        <dbReference type="ARBA" id="ARBA00022670"/>
    </source>
</evidence>
<dbReference type="EMBL" id="AXCM01014354">
    <property type="status" value="NOT_ANNOTATED_CDS"/>
    <property type="molecule type" value="Genomic_DNA"/>
</dbReference>
<dbReference type="InterPro" id="IPR018114">
    <property type="entry name" value="TRYPSIN_HIS"/>
</dbReference>
<protein>
    <recommendedName>
        <fullName evidence="14">Peptidase S1 domain-containing protein</fullName>
    </recommendedName>
</protein>
<feature type="signal peptide" evidence="13">
    <location>
        <begin position="1"/>
        <end position="21"/>
    </location>
</feature>
<keyword evidence="10" id="KW-0325">Glycoprotein</keyword>
<dbReference type="STRING" id="139723.A0A182MU69"/>
<dbReference type="PRINTS" id="PR00722">
    <property type="entry name" value="CHYMOTRYPSIN"/>
</dbReference>
<dbReference type="Gene3D" id="2.40.10.10">
    <property type="entry name" value="Trypsin-like serine proteases"/>
    <property type="match status" value="1"/>
</dbReference>
<name>A0A182MU69_9DIPT</name>
<evidence type="ECO:0000256" key="2">
    <source>
        <dbReference type="ARBA" id="ARBA00022525"/>
    </source>
</evidence>
<evidence type="ECO:0000256" key="9">
    <source>
        <dbReference type="ARBA" id="ARBA00023157"/>
    </source>
</evidence>
<evidence type="ECO:0000256" key="13">
    <source>
        <dbReference type="SAM" id="SignalP"/>
    </source>
</evidence>
<dbReference type="PROSITE" id="PS50240">
    <property type="entry name" value="TRYPSIN_DOM"/>
    <property type="match status" value="1"/>
</dbReference>
<sequence>MKFVTSFALLGLLAICTLASSKSIDIDYTRVKSIEEYDRYWRRLPAEMQYLRTAGEPLRRITNGQLAGTAQFPYQAVIYSEAGDGYYSLCGGTILTNNYILTAAHCVTNDLDQAVTGGIVILGATNRDVFQSTQQRMTFGMAGIRVHPQYDSNSIRNDIATIRLDTPAVYNTYVKAIDLPALSDTRQFGGAEGTASGFGRTSDTSAPSSVLMYVRNPIMTNAQCNLYWSTTVVQAQNVCFDPTGGRSACHGDSGGPLTVVDAGRTLQIGIASFVSANGCTSGAPSVWVRISYFRDWIRQNSDYVFRA</sequence>